<dbReference type="STRING" id="1210090.GCA_001613185_04246"/>
<evidence type="ECO:0000256" key="2">
    <source>
        <dbReference type="ARBA" id="ARBA00023002"/>
    </source>
</evidence>
<dbReference type="PROSITE" id="PS00687">
    <property type="entry name" value="ALDEHYDE_DEHYDR_GLU"/>
    <property type="match status" value="1"/>
</dbReference>
<feature type="active site" evidence="3">
    <location>
        <position position="260"/>
    </location>
</feature>
<dbReference type="Proteomes" id="UP000252586">
    <property type="component" value="Unassembled WGS sequence"/>
</dbReference>
<accession>A0A366E0Y0</accession>
<keyword evidence="2 4" id="KW-0560">Oxidoreductase</keyword>
<dbReference type="PANTHER" id="PTHR42804:SF1">
    <property type="entry name" value="ALDEHYDE DEHYDROGENASE-RELATED"/>
    <property type="match status" value="1"/>
</dbReference>
<protein>
    <submittedName>
        <fullName evidence="6">Aldehyde dehydrogenase (NAD+)</fullName>
    </submittedName>
</protein>
<dbReference type="AlphaFoldDB" id="A0A366E0Y0"/>
<dbReference type="InterPro" id="IPR015590">
    <property type="entry name" value="Aldehyde_DH_dom"/>
</dbReference>
<dbReference type="GO" id="GO:0016620">
    <property type="term" value="F:oxidoreductase activity, acting on the aldehyde or oxo group of donors, NAD or NADP as acceptor"/>
    <property type="evidence" value="ECO:0007669"/>
    <property type="project" value="InterPro"/>
</dbReference>
<proteinExistence type="inferred from homology"/>
<dbReference type="SUPFAM" id="SSF53720">
    <property type="entry name" value="ALDH-like"/>
    <property type="match status" value="1"/>
</dbReference>
<sequence length="489" mass="51116">MSDLRPADGTKLLIGGKLLEGSGGVFATINPATGAHLGTAADATADDMGAAIAAARAAFDETDWSTDPAFRARCLRQLRDAMTEHVEELREITIAEVGAPRMLTSGPHLEGPVADLGFFADLAETYSWRTDLPIAEPMGLRTRRQLRREAVGVVGAITPWNFPHQINLAKIGPALAAGNAVVLKPAPDTPWCAAALGTLAAEHTDIPPGVLNVVTSSDHQVGALLSEDPRVDLVSFTGSTRTGKAVMAAAANTIKKVFLELGGKSAFVVLDDADIKAACSMAAFSVSVHAGQGCALCTRLLVPRSRYEEALAATAKTLGGIRAGDPDDPRTVCGPLISERQRDRVERYLALAGKEGGEIVVGGGRPADGGDGFFVEPTLIAGVSNAATVAREEIFGPVLVILPYEDDDDAIRIANDSPYGLSGAVWGTDPDRIDRVVSAIRTGTLGVNGGTWYAADAPFGGYKQSGIGREMGVAGFEEYLETKLVAYPA</sequence>
<name>A0A366E0Y0_9NOCA</name>
<dbReference type="RefSeq" id="WP_067510955.1">
    <property type="nucleotide sequence ID" value="NZ_QNRE01000001.1"/>
</dbReference>
<keyword evidence="7" id="KW-1185">Reference proteome</keyword>
<dbReference type="InterPro" id="IPR016163">
    <property type="entry name" value="Ald_DH_C"/>
</dbReference>
<organism evidence="6 7">
    <name type="scientific">Nocardia puris</name>
    <dbReference type="NCBI Taxonomy" id="208602"/>
    <lineage>
        <taxon>Bacteria</taxon>
        <taxon>Bacillati</taxon>
        <taxon>Actinomycetota</taxon>
        <taxon>Actinomycetes</taxon>
        <taxon>Mycobacteriales</taxon>
        <taxon>Nocardiaceae</taxon>
        <taxon>Nocardia</taxon>
    </lineage>
</organism>
<dbReference type="InterPro" id="IPR026460">
    <property type="entry name" value="Aldehyde_dehydrogenase_Rv0768"/>
</dbReference>
<gene>
    <name evidence="6" type="ORF">DFR74_10142</name>
</gene>
<comment type="caution">
    <text evidence="6">The sequence shown here is derived from an EMBL/GenBank/DDBJ whole genome shotgun (WGS) entry which is preliminary data.</text>
</comment>
<evidence type="ECO:0000259" key="5">
    <source>
        <dbReference type="Pfam" id="PF00171"/>
    </source>
</evidence>
<evidence type="ECO:0000256" key="4">
    <source>
        <dbReference type="RuleBase" id="RU003345"/>
    </source>
</evidence>
<dbReference type="Gene3D" id="3.40.309.10">
    <property type="entry name" value="Aldehyde Dehydrogenase, Chain A, domain 2"/>
    <property type="match status" value="1"/>
</dbReference>
<dbReference type="OrthoDB" id="6882680at2"/>
<dbReference type="NCBIfam" id="TIGR04284">
    <property type="entry name" value="aldehy_Rv0768"/>
    <property type="match status" value="1"/>
</dbReference>
<dbReference type="InterPro" id="IPR016162">
    <property type="entry name" value="Ald_DH_N"/>
</dbReference>
<dbReference type="InterPro" id="IPR016161">
    <property type="entry name" value="Ald_DH/histidinol_DH"/>
</dbReference>
<feature type="domain" description="Aldehyde dehydrogenase" evidence="5">
    <location>
        <begin position="24"/>
        <end position="485"/>
    </location>
</feature>
<dbReference type="FunFam" id="3.40.605.10:FF:000026">
    <property type="entry name" value="Aldehyde dehydrogenase, putative"/>
    <property type="match status" value="1"/>
</dbReference>
<evidence type="ECO:0000256" key="1">
    <source>
        <dbReference type="ARBA" id="ARBA00009986"/>
    </source>
</evidence>
<reference evidence="6 7" key="1">
    <citation type="submission" date="2018-06" db="EMBL/GenBank/DDBJ databases">
        <title>Genomic Encyclopedia of Type Strains, Phase IV (KMG-IV): sequencing the most valuable type-strain genomes for metagenomic binning, comparative biology and taxonomic classification.</title>
        <authorList>
            <person name="Goeker M."/>
        </authorList>
    </citation>
    <scope>NUCLEOTIDE SEQUENCE [LARGE SCALE GENOMIC DNA]</scope>
    <source>
        <strain evidence="6 7">DSM 44599</strain>
    </source>
</reference>
<dbReference type="CDD" id="cd07089">
    <property type="entry name" value="ALDH_CddD-AldA-like"/>
    <property type="match status" value="1"/>
</dbReference>
<dbReference type="FunFam" id="3.40.605.10:FF:000007">
    <property type="entry name" value="NAD/NADP-dependent betaine aldehyde dehydrogenase"/>
    <property type="match status" value="1"/>
</dbReference>
<dbReference type="InterPro" id="IPR029510">
    <property type="entry name" value="Ald_DH_CS_GLU"/>
</dbReference>
<dbReference type="EMBL" id="QNRE01000001">
    <property type="protein sequence ID" value="RBO96031.1"/>
    <property type="molecule type" value="Genomic_DNA"/>
</dbReference>
<dbReference type="Pfam" id="PF00171">
    <property type="entry name" value="Aldedh"/>
    <property type="match status" value="1"/>
</dbReference>
<dbReference type="Gene3D" id="3.40.605.10">
    <property type="entry name" value="Aldehyde Dehydrogenase, Chain A, domain 1"/>
    <property type="match status" value="1"/>
</dbReference>
<comment type="similarity">
    <text evidence="1 4">Belongs to the aldehyde dehydrogenase family.</text>
</comment>
<dbReference type="PANTHER" id="PTHR42804">
    <property type="entry name" value="ALDEHYDE DEHYDROGENASE"/>
    <property type="match status" value="1"/>
</dbReference>
<evidence type="ECO:0000313" key="6">
    <source>
        <dbReference type="EMBL" id="RBO96031.1"/>
    </source>
</evidence>
<evidence type="ECO:0000313" key="7">
    <source>
        <dbReference type="Proteomes" id="UP000252586"/>
    </source>
</evidence>
<evidence type="ECO:0000256" key="3">
    <source>
        <dbReference type="PROSITE-ProRule" id="PRU10007"/>
    </source>
</evidence>